<organism evidence="1 2">
    <name type="scientific">Ceriporiopsis subvermispora (strain B)</name>
    <name type="common">White-rot fungus</name>
    <name type="synonym">Gelatoporia subvermispora</name>
    <dbReference type="NCBI Taxonomy" id="914234"/>
    <lineage>
        <taxon>Eukaryota</taxon>
        <taxon>Fungi</taxon>
        <taxon>Dikarya</taxon>
        <taxon>Basidiomycota</taxon>
        <taxon>Agaricomycotina</taxon>
        <taxon>Agaricomycetes</taxon>
        <taxon>Polyporales</taxon>
        <taxon>Gelatoporiaceae</taxon>
        <taxon>Gelatoporia</taxon>
    </lineage>
</organism>
<evidence type="ECO:0000313" key="1">
    <source>
        <dbReference type="EMBL" id="EMD33175.1"/>
    </source>
</evidence>
<evidence type="ECO:0000313" key="2">
    <source>
        <dbReference type="Proteomes" id="UP000016930"/>
    </source>
</evidence>
<accession>M2QLY4</accession>
<proteinExistence type="predicted"/>
<name>M2QLY4_CERS8</name>
<sequence>MVRLVRGGQPYLTHKNDNVPRMRQEMSSIQRQLPSPHTLDLASIRWIFTGSRLVTFAHAARAVIKPIHSDVPIANTIPSYIISAGNTRDDNLLSKEVHRVCLEIGGRLGSGFSRGWGMMTHVESRAGVVVMFEQFSSTISELTCLGAGSAGTCHVPWMMLEKSDRLVPTGFGTMTGIGVGGRGRRLSWRPALTVCDIMGARMYEGDGDGEEEGSVRAVSLN</sequence>
<dbReference type="AlphaFoldDB" id="M2QLY4"/>
<protein>
    <submittedName>
        <fullName evidence="1">Uncharacterized protein</fullName>
    </submittedName>
</protein>
<reference evidence="1" key="1">
    <citation type="journal article" date="2012" name="Proc. Natl. Acad. Sci. U.S.A.">
        <title>Comparative genomics of Ceriporiopsis subvermispora and Phanerochaete chrysosporium provide insight into selective ligninolysis.</title>
        <authorList>
            <person name="Fernandez-Fueyo E."/>
            <person name="Ruiz-Duenas F.J."/>
            <person name="Ferreira P."/>
            <person name="Floudas D."/>
            <person name="Hibbett D.S."/>
            <person name="Canessa P."/>
            <person name="Larrondo L.F."/>
            <person name="James T.Y."/>
            <person name="Seelenfreund D."/>
            <person name="Lobos S."/>
            <person name="Polanco R."/>
            <person name="Tello M."/>
            <person name="Honda Y."/>
            <person name="Watanabe T."/>
            <person name="Watanabe T."/>
            <person name="Ryu J.S."/>
            <person name="Kubicek C.P."/>
            <person name="Schmoll M."/>
            <person name="Gaskell J."/>
            <person name="Hammel K.E."/>
            <person name="St John F.J."/>
            <person name="Vanden Wymelenberg A."/>
            <person name="Sabat G."/>
            <person name="Splinter BonDurant S."/>
            <person name="Syed K."/>
            <person name="Yadav J.S."/>
            <person name="Doddapaneni H."/>
            <person name="Subramanian V."/>
            <person name="Lavin J.L."/>
            <person name="Oguiza J.A."/>
            <person name="Perez G."/>
            <person name="Pisabarro A.G."/>
            <person name="Ramirez L."/>
            <person name="Santoyo F."/>
            <person name="Master E."/>
            <person name="Coutinho P.M."/>
            <person name="Henrissat B."/>
            <person name="Lombard V."/>
            <person name="Magnuson J.K."/>
            <person name="Kuees U."/>
            <person name="Hori C."/>
            <person name="Igarashi K."/>
            <person name="Samejima M."/>
            <person name="Held B.W."/>
            <person name="Barry K.W."/>
            <person name="LaButti K.M."/>
            <person name="Lapidus A."/>
            <person name="Lindquist E.A."/>
            <person name="Lucas S.M."/>
            <person name="Riley R."/>
            <person name="Salamov A.A."/>
            <person name="Hoffmeister D."/>
            <person name="Schwenk D."/>
            <person name="Hadar Y."/>
            <person name="Yarden O."/>
            <person name="de Vries R.P."/>
            <person name="Wiebenga A."/>
            <person name="Stenlid J."/>
            <person name="Eastwood D."/>
            <person name="Grigoriev I.V."/>
            <person name="Berka R.M."/>
            <person name="Blanchette R.A."/>
            <person name="Kersten P."/>
            <person name="Martinez A.T."/>
            <person name="Vicuna R."/>
            <person name="Cullen D."/>
        </authorList>
    </citation>
    <scope>NUCLEOTIDE SEQUENCE [LARGE SCALE GENOMIC DNA]</scope>
    <source>
        <strain evidence="1">B</strain>
    </source>
</reference>
<dbReference type="EMBL" id="KB445807">
    <property type="protein sequence ID" value="EMD33175.1"/>
    <property type="molecule type" value="Genomic_DNA"/>
</dbReference>
<gene>
    <name evidence="1" type="ORF">CERSUDRAFT_126330</name>
</gene>
<keyword evidence="2" id="KW-1185">Reference proteome</keyword>
<dbReference type="HOGENOM" id="CLU_1250518_0_0_1"/>
<dbReference type="Proteomes" id="UP000016930">
    <property type="component" value="Unassembled WGS sequence"/>
</dbReference>